<reference evidence="2" key="1">
    <citation type="submission" date="2020-04" db="EMBL/GenBank/DDBJ databases">
        <authorList>
            <person name="Zhang T."/>
        </authorList>
    </citation>
    <scope>NUCLEOTIDE SEQUENCE</scope>
    <source>
        <strain evidence="2">HKST-UBA02</strain>
    </source>
</reference>
<dbReference type="Pfam" id="PF18931">
    <property type="entry name" value="DUF5680"/>
    <property type="match status" value="1"/>
</dbReference>
<proteinExistence type="predicted"/>
<dbReference type="InterPro" id="IPR043735">
    <property type="entry name" value="DUF5680"/>
</dbReference>
<protein>
    <recommendedName>
        <fullName evidence="1">DUF5680 domain-containing protein</fullName>
    </recommendedName>
</protein>
<dbReference type="EMBL" id="JAGQKY010000171">
    <property type="protein sequence ID" value="MCA9397861.1"/>
    <property type="molecule type" value="Genomic_DNA"/>
</dbReference>
<evidence type="ECO:0000313" key="3">
    <source>
        <dbReference type="Proteomes" id="UP000699691"/>
    </source>
</evidence>
<reference evidence="2" key="2">
    <citation type="journal article" date="2021" name="Microbiome">
        <title>Successional dynamics and alternative stable states in a saline activated sludge microbial community over 9 years.</title>
        <authorList>
            <person name="Wang Y."/>
            <person name="Ye J."/>
            <person name="Ju F."/>
            <person name="Liu L."/>
            <person name="Boyd J.A."/>
            <person name="Deng Y."/>
            <person name="Parks D.H."/>
            <person name="Jiang X."/>
            <person name="Yin X."/>
            <person name="Woodcroft B.J."/>
            <person name="Tyson G.W."/>
            <person name="Hugenholtz P."/>
            <person name="Polz M.F."/>
            <person name="Zhang T."/>
        </authorList>
    </citation>
    <scope>NUCLEOTIDE SEQUENCE</scope>
    <source>
        <strain evidence="2">HKST-UBA02</strain>
    </source>
</reference>
<evidence type="ECO:0000259" key="1">
    <source>
        <dbReference type="Pfam" id="PF18931"/>
    </source>
</evidence>
<name>A0A955LWC8_UNCKA</name>
<organism evidence="2 3">
    <name type="scientific">candidate division WWE3 bacterium</name>
    <dbReference type="NCBI Taxonomy" id="2053526"/>
    <lineage>
        <taxon>Bacteria</taxon>
        <taxon>Katanobacteria</taxon>
    </lineage>
</organism>
<evidence type="ECO:0000313" key="2">
    <source>
        <dbReference type="EMBL" id="MCA9397861.1"/>
    </source>
</evidence>
<comment type="caution">
    <text evidence="2">The sequence shown here is derived from an EMBL/GenBank/DDBJ whole genome shotgun (WGS) entry which is preliminary data.</text>
</comment>
<accession>A0A955LWC8</accession>
<gene>
    <name evidence="2" type="ORF">KC573_03450</name>
</gene>
<sequence>METDTNDLYLFLKKASQSTWANNGKSLDTPERNDFSELVYQEGDWFYKDSFIGSVRSWGTELVRFQGKPIWNCVYGGGMVDGKEELSDETYTFLKEALKITHKSNQSARGPEVFEKDDWRYVYQQEGDISLFNGYEEIFFKDELIHFYRTLGGMIR</sequence>
<dbReference type="Proteomes" id="UP000699691">
    <property type="component" value="Unassembled WGS sequence"/>
</dbReference>
<feature type="domain" description="DUF5680" evidence="1">
    <location>
        <begin position="49"/>
        <end position="155"/>
    </location>
</feature>
<dbReference type="AlphaFoldDB" id="A0A955LWC8"/>